<dbReference type="GO" id="GO:0016787">
    <property type="term" value="F:hydrolase activity"/>
    <property type="evidence" value="ECO:0007669"/>
    <property type="project" value="UniProtKB-KW"/>
</dbReference>
<evidence type="ECO:0000259" key="8">
    <source>
        <dbReference type="Pfam" id="PF25453"/>
    </source>
</evidence>
<reference evidence="9" key="1">
    <citation type="submission" date="2023-06" db="EMBL/GenBank/DDBJ databases">
        <title>Conoideocrella luteorostrata (Hypocreales: Clavicipitaceae), a potential biocontrol fungus for elongate hemlock scale in United States Christmas tree production areas.</title>
        <authorList>
            <person name="Barrett H."/>
            <person name="Lovett B."/>
            <person name="Macias A.M."/>
            <person name="Stajich J.E."/>
            <person name="Kasson M.T."/>
        </authorList>
    </citation>
    <scope>NUCLEOTIDE SEQUENCE</scope>
    <source>
        <strain evidence="9">ARSEF 14590</strain>
    </source>
</reference>
<evidence type="ECO:0000313" key="9">
    <source>
        <dbReference type="EMBL" id="KAK2601724.1"/>
    </source>
</evidence>
<evidence type="ECO:0000313" key="10">
    <source>
        <dbReference type="Proteomes" id="UP001251528"/>
    </source>
</evidence>
<evidence type="ECO:0000256" key="3">
    <source>
        <dbReference type="ARBA" id="ARBA00022806"/>
    </source>
</evidence>
<evidence type="ECO:0000259" key="7">
    <source>
        <dbReference type="Pfam" id="PF21099"/>
    </source>
</evidence>
<feature type="domain" description="DNA polymerase theta-like helix-turn-helix" evidence="6">
    <location>
        <begin position="3"/>
        <end position="54"/>
    </location>
</feature>
<dbReference type="GO" id="GO:0043138">
    <property type="term" value="F:3'-5' DNA helicase activity"/>
    <property type="evidence" value="ECO:0007669"/>
    <property type="project" value="UniProtKB-EC"/>
</dbReference>
<dbReference type="InterPro" id="IPR050474">
    <property type="entry name" value="Hel308_SKI2-like"/>
</dbReference>
<dbReference type="EMBL" id="JASWJB010000071">
    <property type="protein sequence ID" value="KAK2601724.1"/>
    <property type="molecule type" value="Genomic_DNA"/>
</dbReference>
<dbReference type="Pfam" id="PF20470">
    <property type="entry name" value="HTH_61"/>
    <property type="match status" value="1"/>
</dbReference>
<keyword evidence="10" id="KW-1185">Reference proteome</keyword>
<sequence length="335" mass="37507">MLAVLEIVSIRLATSQESILEYFSKSLLNDSQSSEFILRNVQSSLQELQNMGLVITGSFSNFEPTRLGKAIVASAIDPDDGVFVHDELGKALRAFVMDGEMHILYVLTPVQDYGTAVNWQVFRNEMEKLDDSGLRVLNFLGIKPTFIHRLAQGAALKETTPEEKQVARVYRRFYLAMQLRDLCNEIPIHRVARKYDMPRGSVQTLSQTCQGFAAGMVKFCEQMDWGVIAAALQHYSDRLMAGARTELLALSKVPFIKSRTARVFFDNGYRSVAALANASPEDLVPILMQAQPNKLRIKGQQDELLEAKLLAKANVISSAANRLWSVQMQAEMDVE</sequence>
<keyword evidence="1" id="KW-0547">Nucleotide-binding</keyword>
<comment type="caution">
    <text evidence="9">The sequence shown here is derived from an EMBL/GenBank/DDBJ whole genome shotgun (WGS) entry which is preliminary data.</text>
</comment>
<evidence type="ECO:0000256" key="2">
    <source>
        <dbReference type="ARBA" id="ARBA00022801"/>
    </source>
</evidence>
<dbReference type="Pfam" id="PF25453">
    <property type="entry name" value="DUF7898"/>
    <property type="match status" value="1"/>
</dbReference>
<dbReference type="Pfam" id="PF21099">
    <property type="entry name" value="POLQ_helical"/>
    <property type="match status" value="1"/>
</dbReference>
<comment type="catalytic activity">
    <reaction evidence="5">
        <text>ATP + H2O = ADP + phosphate + H(+)</text>
        <dbReference type="Rhea" id="RHEA:13065"/>
        <dbReference type="ChEBI" id="CHEBI:15377"/>
        <dbReference type="ChEBI" id="CHEBI:15378"/>
        <dbReference type="ChEBI" id="CHEBI:30616"/>
        <dbReference type="ChEBI" id="CHEBI:43474"/>
        <dbReference type="ChEBI" id="CHEBI:456216"/>
        <dbReference type="EC" id="5.6.2.4"/>
    </reaction>
</comment>
<dbReference type="FunFam" id="1.10.3380.20:FF:000005">
    <property type="entry name" value="DNA-directed DNA polymerase theta, putative"/>
    <property type="match status" value="1"/>
</dbReference>
<dbReference type="Gene3D" id="1.10.3380.20">
    <property type="match status" value="1"/>
</dbReference>
<dbReference type="InterPro" id="IPR048960">
    <property type="entry name" value="POLQ-like_helical"/>
</dbReference>
<protein>
    <submittedName>
        <fullName evidence="9">Uncharacterized protein</fullName>
    </submittedName>
</protein>
<keyword evidence="4" id="KW-0067">ATP-binding</keyword>
<feature type="domain" description="POLQ-like helical" evidence="7">
    <location>
        <begin position="78"/>
        <end position="239"/>
    </location>
</feature>
<keyword evidence="3" id="KW-0347">Helicase</keyword>
<dbReference type="PANTHER" id="PTHR47961:SF6">
    <property type="entry name" value="DNA-DIRECTED DNA POLYMERASE"/>
    <property type="match status" value="1"/>
</dbReference>
<dbReference type="PANTHER" id="PTHR47961">
    <property type="entry name" value="DNA POLYMERASE THETA, PUTATIVE (AFU_ORTHOLOGUE AFUA_1G05260)-RELATED"/>
    <property type="match status" value="1"/>
</dbReference>
<evidence type="ECO:0000256" key="1">
    <source>
        <dbReference type="ARBA" id="ARBA00022741"/>
    </source>
</evidence>
<accession>A0AAJ0FV73</accession>
<dbReference type="InterPro" id="IPR057220">
    <property type="entry name" value="DUF7898"/>
</dbReference>
<dbReference type="SUPFAM" id="SSF158702">
    <property type="entry name" value="Sec63 N-terminal domain-like"/>
    <property type="match status" value="1"/>
</dbReference>
<gene>
    <name evidence="9" type="ORF">QQS21_004712</name>
</gene>
<organism evidence="9 10">
    <name type="scientific">Conoideocrella luteorostrata</name>
    <dbReference type="NCBI Taxonomy" id="1105319"/>
    <lineage>
        <taxon>Eukaryota</taxon>
        <taxon>Fungi</taxon>
        <taxon>Dikarya</taxon>
        <taxon>Ascomycota</taxon>
        <taxon>Pezizomycotina</taxon>
        <taxon>Sordariomycetes</taxon>
        <taxon>Hypocreomycetidae</taxon>
        <taxon>Hypocreales</taxon>
        <taxon>Clavicipitaceae</taxon>
        <taxon>Conoideocrella</taxon>
    </lineage>
</organism>
<dbReference type="Proteomes" id="UP001251528">
    <property type="component" value="Unassembled WGS sequence"/>
</dbReference>
<keyword evidence="2" id="KW-0378">Hydrolase</keyword>
<name>A0AAJ0FV73_9HYPO</name>
<evidence type="ECO:0000256" key="5">
    <source>
        <dbReference type="ARBA" id="ARBA00048988"/>
    </source>
</evidence>
<dbReference type="InterPro" id="IPR046931">
    <property type="entry name" value="HTH_61"/>
</dbReference>
<proteinExistence type="predicted"/>
<evidence type="ECO:0000259" key="6">
    <source>
        <dbReference type="Pfam" id="PF20470"/>
    </source>
</evidence>
<evidence type="ECO:0000256" key="4">
    <source>
        <dbReference type="ARBA" id="ARBA00022840"/>
    </source>
</evidence>
<dbReference type="AlphaFoldDB" id="A0AAJ0FV73"/>
<feature type="domain" description="DUF7898" evidence="8">
    <location>
        <begin position="246"/>
        <end position="324"/>
    </location>
</feature>
<dbReference type="GO" id="GO:0005524">
    <property type="term" value="F:ATP binding"/>
    <property type="evidence" value="ECO:0007669"/>
    <property type="project" value="UniProtKB-KW"/>
</dbReference>